<evidence type="ECO:0000313" key="3">
    <source>
        <dbReference type="EMBL" id="CCD26329.1"/>
    </source>
</evidence>
<accession>G0WEW8</accession>
<dbReference type="HOGENOM" id="CLU_2097464_0_0_1"/>
<dbReference type="EMBL" id="HE580274">
    <property type="protein sequence ID" value="CCD26329.1"/>
    <property type="molecule type" value="Genomic_DNA"/>
</dbReference>
<dbReference type="AlphaFoldDB" id="G0WEW8"/>
<evidence type="ECO:0000313" key="4">
    <source>
        <dbReference type="Proteomes" id="UP000000689"/>
    </source>
</evidence>
<name>G0WEW8_NAUDC</name>
<gene>
    <name evidence="3" type="primary">NDAI0H01550</name>
    <name evidence="3" type="ordered locus">NDAI_0H01550</name>
</gene>
<keyword evidence="4" id="KW-1185">Reference proteome</keyword>
<evidence type="ECO:0000256" key="1">
    <source>
        <dbReference type="SAM" id="MobiDB-lite"/>
    </source>
</evidence>
<dbReference type="KEGG" id="ndi:NDAI_0H01550"/>
<organism evidence="3 4">
    <name type="scientific">Naumovozyma dairenensis (strain ATCC 10597 / BCRC 20456 / CBS 421 / NBRC 0211 / NRRL Y-12639)</name>
    <name type="common">Saccharomyces dairenensis</name>
    <dbReference type="NCBI Taxonomy" id="1071378"/>
    <lineage>
        <taxon>Eukaryota</taxon>
        <taxon>Fungi</taxon>
        <taxon>Dikarya</taxon>
        <taxon>Ascomycota</taxon>
        <taxon>Saccharomycotina</taxon>
        <taxon>Saccharomycetes</taxon>
        <taxon>Saccharomycetales</taxon>
        <taxon>Saccharomycetaceae</taxon>
        <taxon>Naumovozyma</taxon>
    </lineage>
</organism>
<feature type="region of interest" description="Disordered" evidence="1">
    <location>
        <begin position="95"/>
        <end position="116"/>
    </location>
</feature>
<dbReference type="OrthoDB" id="4069947at2759"/>
<evidence type="ECO:0000259" key="2">
    <source>
        <dbReference type="Pfam" id="PF25597"/>
    </source>
</evidence>
<protein>
    <recommendedName>
        <fullName evidence="2">Retroviral polymerase SH3-like domain-containing protein</fullName>
    </recommendedName>
</protein>
<dbReference type="Pfam" id="PF25597">
    <property type="entry name" value="SH3_retrovirus"/>
    <property type="match status" value="1"/>
</dbReference>
<proteinExistence type="predicted"/>
<dbReference type="Proteomes" id="UP000000689">
    <property type="component" value="Chromosome 8"/>
</dbReference>
<reference evidence="3 4" key="1">
    <citation type="journal article" date="2011" name="Proc. Natl. Acad. Sci. U.S.A.">
        <title>Evolutionary erosion of yeast sex chromosomes by mating-type switching accidents.</title>
        <authorList>
            <person name="Gordon J.L."/>
            <person name="Armisen D."/>
            <person name="Proux-Wera E."/>
            <person name="Oheigeartaigh S.S."/>
            <person name="Byrne K.P."/>
            <person name="Wolfe K.H."/>
        </authorList>
    </citation>
    <scope>NUCLEOTIDE SEQUENCE [LARGE SCALE GENOMIC DNA]</scope>
    <source>
        <strain evidence="4">ATCC 10597 / BCRC 20456 / CBS 421 / NBRC 0211 / NRRL Y-12639</strain>
    </source>
</reference>
<dbReference type="GeneID" id="11495860"/>
<feature type="domain" description="Retroviral polymerase SH3-like" evidence="2">
    <location>
        <begin position="1"/>
        <end position="40"/>
    </location>
</feature>
<dbReference type="RefSeq" id="XP_003671572.1">
    <property type="nucleotide sequence ID" value="XM_003671524.1"/>
</dbReference>
<sequence>MVGYDSDHRGYRIFHPPSRKVFVCSQVKFDESIFPLEQTKSVELSHNFATSTISGVPRYPQSGSSIFAPRSMNFPKPSIPATDVSSVDITGNLSLSSTGTNDNARHSLSKPNCDVI</sequence>
<dbReference type="InterPro" id="IPR057670">
    <property type="entry name" value="SH3_retrovirus"/>
</dbReference>